<dbReference type="InterPro" id="IPR011006">
    <property type="entry name" value="CheY-like_superfamily"/>
</dbReference>
<accession>A0AA37WJ47</accession>
<dbReference type="AlphaFoldDB" id="A0AA37WJ47"/>
<evidence type="ECO:0000256" key="1">
    <source>
        <dbReference type="ARBA" id="ARBA00023012"/>
    </source>
</evidence>
<evidence type="ECO:0000259" key="3">
    <source>
        <dbReference type="PROSITE" id="PS50110"/>
    </source>
</evidence>
<dbReference type="SUPFAM" id="SSF52172">
    <property type="entry name" value="CheY-like"/>
    <property type="match status" value="1"/>
</dbReference>
<feature type="domain" description="Response regulatory" evidence="3">
    <location>
        <begin position="2"/>
        <end position="116"/>
    </location>
</feature>
<evidence type="ECO:0000259" key="4">
    <source>
        <dbReference type="PROSITE" id="PS50930"/>
    </source>
</evidence>
<dbReference type="SMART" id="SM00448">
    <property type="entry name" value="REC"/>
    <property type="match status" value="1"/>
</dbReference>
<gene>
    <name evidence="5" type="ORF">GCM10007852_35690</name>
</gene>
<dbReference type="Proteomes" id="UP001156601">
    <property type="component" value="Unassembled WGS sequence"/>
</dbReference>
<dbReference type="GO" id="GO:0003677">
    <property type="term" value="F:DNA binding"/>
    <property type="evidence" value="ECO:0007669"/>
    <property type="project" value="UniProtKB-KW"/>
</dbReference>
<dbReference type="InterPro" id="IPR001789">
    <property type="entry name" value="Sig_transdc_resp-reg_receiver"/>
</dbReference>
<dbReference type="Pfam" id="PF04397">
    <property type="entry name" value="LytTR"/>
    <property type="match status" value="1"/>
</dbReference>
<protein>
    <submittedName>
        <fullName evidence="5">DNA-binding response regulator</fullName>
    </submittedName>
</protein>
<evidence type="ECO:0000313" key="6">
    <source>
        <dbReference type="Proteomes" id="UP001156601"/>
    </source>
</evidence>
<proteinExistence type="predicted"/>
<dbReference type="InterPro" id="IPR046947">
    <property type="entry name" value="LytR-like"/>
</dbReference>
<keyword evidence="1" id="KW-0902">Two-component regulatory system</keyword>
<sequence>MKIMVVEDEELIAERIVRMCKHTLNSRLLSIVTRFSLEEADIYLESYTIDVLLLDLNLNGKDGFELLERAVASSFHTIIISANTDQAVRAFEYGVLDFIGKPLSHARLEKAFNKYDGLIHEGGGKARYVSVKKNGGLILLNVNDINYIKGCGVYTDIHMQDGRNALHDKSLNRLEAILPQYFFRVHKSYIVNLQRVKEIKNCGDNKHELILLNGESLPLSRAKYKSIKHNML</sequence>
<comment type="caution">
    <text evidence="5">The sequence shown here is derived from an EMBL/GenBank/DDBJ whole genome shotgun (WGS) entry which is preliminary data.</text>
</comment>
<dbReference type="GO" id="GO:0000156">
    <property type="term" value="F:phosphorelay response regulator activity"/>
    <property type="evidence" value="ECO:0007669"/>
    <property type="project" value="InterPro"/>
</dbReference>
<evidence type="ECO:0000313" key="5">
    <source>
        <dbReference type="EMBL" id="GLR72661.1"/>
    </source>
</evidence>
<dbReference type="Gene3D" id="3.40.50.2300">
    <property type="match status" value="1"/>
</dbReference>
<keyword evidence="2" id="KW-0597">Phosphoprotein</keyword>
<feature type="modified residue" description="4-aspartylphosphate" evidence="2">
    <location>
        <position position="55"/>
    </location>
</feature>
<dbReference type="PROSITE" id="PS50930">
    <property type="entry name" value="HTH_LYTTR"/>
    <property type="match status" value="1"/>
</dbReference>
<evidence type="ECO:0000256" key="2">
    <source>
        <dbReference type="PROSITE-ProRule" id="PRU00169"/>
    </source>
</evidence>
<keyword evidence="5" id="KW-0238">DNA-binding</keyword>
<reference evidence="5" key="2">
    <citation type="submission" date="2023-01" db="EMBL/GenBank/DDBJ databases">
        <title>Draft genome sequence of Agaribacter marinus strain NBRC 110023.</title>
        <authorList>
            <person name="Sun Q."/>
            <person name="Mori K."/>
        </authorList>
    </citation>
    <scope>NUCLEOTIDE SEQUENCE</scope>
    <source>
        <strain evidence="5">NBRC 110023</strain>
    </source>
</reference>
<dbReference type="RefSeq" id="WP_284219070.1">
    <property type="nucleotide sequence ID" value="NZ_BSOT01000011.1"/>
</dbReference>
<dbReference type="EMBL" id="BSOT01000011">
    <property type="protein sequence ID" value="GLR72661.1"/>
    <property type="molecule type" value="Genomic_DNA"/>
</dbReference>
<dbReference type="Pfam" id="PF00072">
    <property type="entry name" value="Response_reg"/>
    <property type="match status" value="1"/>
</dbReference>
<dbReference type="PANTHER" id="PTHR37299:SF1">
    <property type="entry name" value="STAGE 0 SPORULATION PROTEIN A HOMOLOG"/>
    <property type="match status" value="1"/>
</dbReference>
<reference evidence="5" key="1">
    <citation type="journal article" date="2014" name="Int. J. Syst. Evol. Microbiol.">
        <title>Complete genome sequence of Corynebacterium casei LMG S-19264T (=DSM 44701T), isolated from a smear-ripened cheese.</title>
        <authorList>
            <consortium name="US DOE Joint Genome Institute (JGI-PGF)"/>
            <person name="Walter F."/>
            <person name="Albersmeier A."/>
            <person name="Kalinowski J."/>
            <person name="Ruckert C."/>
        </authorList>
    </citation>
    <scope>NUCLEOTIDE SEQUENCE</scope>
    <source>
        <strain evidence="5">NBRC 110023</strain>
    </source>
</reference>
<organism evidence="5 6">
    <name type="scientific">Agaribacter marinus</name>
    <dbReference type="NCBI Taxonomy" id="1431249"/>
    <lineage>
        <taxon>Bacteria</taxon>
        <taxon>Pseudomonadati</taxon>
        <taxon>Pseudomonadota</taxon>
        <taxon>Gammaproteobacteria</taxon>
        <taxon>Alteromonadales</taxon>
        <taxon>Alteromonadaceae</taxon>
        <taxon>Agaribacter</taxon>
    </lineage>
</organism>
<dbReference type="PANTHER" id="PTHR37299">
    <property type="entry name" value="TRANSCRIPTIONAL REGULATOR-RELATED"/>
    <property type="match status" value="1"/>
</dbReference>
<dbReference type="SMART" id="SM00850">
    <property type="entry name" value="LytTR"/>
    <property type="match status" value="1"/>
</dbReference>
<name>A0AA37WJ47_9ALTE</name>
<dbReference type="PROSITE" id="PS50110">
    <property type="entry name" value="RESPONSE_REGULATORY"/>
    <property type="match status" value="1"/>
</dbReference>
<dbReference type="InterPro" id="IPR007492">
    <property type="entry name" value="LytTR_DNA-bd_dom"/>
</dbReference>
<keyword evidence="6" id="KW-1185">Reference proteome</keyword>
<dbReference type="Gene3D" id="2.40.50.1020">
    <property type="entry name" value="LytTr DNA-binding domain"/>
    <property type="match status" value="1"/>
</dbReference>
<dbReference type="CDD" id="cd00156">
    <property type="entry name" value="REC"/>
    <property type="match status" value="1"/>
</dbReference>
<feature type="domain" description="HTH LytTR-type" evidence="4">
    <location>
        <begin position="129"/>
        <end position="232"/>
    </location>
</feature>